<dbReference type="InterPro" id="IPR038578">
    <property type="entry name" value="GT29-like_sf"/>
</dbReference>
<comment type="catalytic activity">
    <reaction evidence="15">
        <text>a beta-D-galactoside + CMP-N-acetyl-beta-neuraminate = an N-acetyl-alpha-neuraminyl-(2-&gt;6)-beta-D-galactosyl derivative + CMP + H(+)</text>
        <dbReference type="Rhea" id="RHEA:52104"/>
        <dbReference type="ChEBI" id="CHEBI:15378"/>
        <dbReference type="ChEBI" id="CHEBI:28034"/>
        <dbReference type="ChEBI" id="CHEBI:57812"/>
        <dbReference type="ChEBI" id="CHEBI:60377"/>
        <dbReference type="ChEBI" id="CHEBI:136398"/>
        <dbReference type="EC" id="2.4.3.1"/>
    </reaction>
</comment>
<evidence type="ECO:0000256" key="6">
    <source>
        <dbReference type="ARBA" id="ARBA00022676"/>
    </source>
</evidence>
<evidence type="ECO:0000256" key="16">
    <source>
        <dbReference type="ARBA" id="ARBA00034329"/>
    </source>
</evidence>
<keyword evidence="23" id="KW-1185">Reference proteome</keyword>
<evidence type="ECO:0000256" key="10">
    <source>
        <dbReference type="ARBA" id="ARBA00022989"/>
    </source>
</evidence>
<evidence type="ECO:0000256" key="11">
    <source>
        <dbReference type="ARBA" id="ARBA00023034"/>
    </source>
</evidence>
<dbReference type="EC" id="2.4.3.1" evidence="16"/>
<dbReference type="Proteomes" id="UP000504606">
    <property type="component" value="Unplaced"/>
</dbReference>
<dbReference type="PANTHER" id="PTHR46059">
    <property type="entry name" value="BETA-GALACTOSIDE ALPHA-2,6-SIALYLTRANSFERASE"/>
    <property type="match status" value="1"/>
</dbReference>
<dbReference type="GO" id="GO:0003835">
    <property type="term" value="F:beta-galactoside alpha-2,6-sialyltransferase activity"/>
    <property type="evidence" value="ECO:0007669"/>
    <property type="project" value="UniProtKB-EC"/>
</dbReference>
<dbReference type="Pfam" id="PF00777">
    <property type="entry name" value="Glyco_transf_29"/>
    <property type="match status" value="1"/>
</dbReference>
<dbReference type="OrthoDB" id="10264956at2759"/>
<evidence type="ECO:0000256" key="18">
    <source>
        <dbReference type="ARBA" id="ARBA00076526"/>
    </source>
</evidence>
<evidence type="ECO:0000256" key="9">
    <source>
        <dbReference type="ARBA" id="ARBA00022968"/>
    </source>
</evidence>
<reference evidence="24" key="1">
    <citation type="submission" date="2025-08" db="UniProtKB">
        <authorList>
            <consortium name="RefSeq"/>
        </authorList>
    </citation>
    <scope>IDENTIFICATION</scope>
    <source>
        <tissue evidence="24">Whole organism</tissue>
    </source>
</reference>
<keyword evidence="14" id="KW-0325">Glycoprotein</keyword>
<evidence type="ECO:0000256" key="1">
    <source>
        <dbReference type="ARBA" id="ARBA00004447"/>
    </source>
</evidence>
<comment type="pathway">
    <text evidence="3">Protein modification; protein glycosylation.</text>
</comment>
<evidence type="ECO:0000256" key="20">
    <source>
        <dbReference type="ARBA" id="ARBA00080062"/>
    </source>
</evidence>
<feature type="region of interest" description="Disordered" evidence="21">
    <location>
        <begin position="84"/>
        <end position="119"/>
    </location>
</feature>
<dbReference type="Gene3D" id="3.90.1480.20">
    <property type="entry name" value="Glycosyl transferase family 29"/>
    <property type="match status" value="1"/>
</dbReference>
<evidence type="ECO:0000256" key="7">
    <source>
        <dbReference type="ARBA" id="ARBA00022679"/>
    </source>
</evidence>
<keyword evidence="5" id="KW-0964">Secreted</keyword>
<dbReference type="InterPro" id="IPR001675">
    <property type="entry name" value="Glyco_trans_29"/>
</dbReference>
<dbReference type="CTD" id="37950"/>
<dbReference type="GO" id="GO:0032580">
    <property type="term" value="C:Golgi cisterna membrane"/>
    <property type="evidence" value="ECO:0007669"/>
    <property type="project" value="UniProtKB-SubCell"/>
</dbReference>
<dbReference type="AlphaFoldDB" id="A0A6J1TLA2"/>
<keyword evidence="6" id="KW-0328">Glycosyltransferase</keyword>
<dbReference type="GO" id="GO:0097503">
    <property type="term" value="P:sialylation"/>
    <property type="evidence" value="ECO:0007669"/>
    <property type="project" value="TreeGrafter"/>
</dbReference>
<evidence type="ECO:0000313" key="23">
    <source>
        <dbReference type="Proteomes" id="UP000504606"/>
    </source>
</evidence>
<feature type="transmembrane region" description="Helical" evidence="22">
    <location>
        <begin position="6"/>
        <end position="27"/>
    </location>
</feature>
<dbReference type="PANTHER" id="PTHR46059:SF1">
    <property type="entry name" value="BETA-GALACTOSIDE ALPHA-2,6-SIALYLTRANSFERASE"/>
    <property type="match status" value="1"/>
</dbReference>
<evidence type="ECO:0000256" key="5">
    <source>
        <dbReference type="ARBA" id="ARBA00022525"/>
    </source>
</evidence>
<evidence type="ECO:0000256" key="17">
    <source>
        <dbReference type="ARBA" id="ARBA00069321"/>
    </source>
</evidence>
<evidence type="ECO:0000256" key="4">
    <source>
        <dbReference type="ARBA" id="ARBA00006003"/>
    </source>
</evidence>
<evidence type="ECO:0000313" key="24">
    <source>
        <dbReference type="RefSeq" id="XP_026294279.1"/>
    </source>
</evidence>
<comment type="subcellular location">
    <subcellularLocation>
        <location evidence="1">Golgi apparatus</location>
        <location evidence="1">Golgi stack membrane</location>
        <topology evidence="1">Single-pass type II membrane protein</topology>
    </subcellularLocation>
    <subcellularLocation>
        <location evidence="2">Secreted</location>
    </subcellularLocation>
</comment>
<name>A0A6J1TLA2_FRAOC</name>
<keyword evidence="8 22" id="KW-0812">Transmembrane</keyword>
<evidence type="ECO:0000256" key="14">
    <source>
        <dbReference type="ARBA" id="ARBA00023180"/>
    </source>
</evidence>
<accession>A0A6J1TLA2</accession>
<dbReference type="KEGG" id="foc:113218232"/>
<evidence type="ECO:0000256" key="13">
    <source>
        <dbReference type="ARBA" id="ARBA00023157"/>
    </source>
</evidence>
<keyword evidence="12 22" id="KW-0472">Membrane</keyword>
<proteinExistence type="inferred from homology"/>
<evidence type="ECO:0000256" key="21">
    <source>
        <dbReference type="SAM" id="MobiDB-lite"/>
    </source>
</evidence>
<organism evidence="23 24">
    <name type="scientific">Frankliniella occidentalis</name>
    <name type="common">Western flower thrips</name>
    <name type="synonym">Euthrips occidentalis</name>
    <dbReference type="NCBI Taxonomy" id="133901"/>
    <lineage>
        <taxon>Eukaryota</taxon>
        <taxon>Metazoa</taxon>
        <taxon>Ecdysozoa</taxon>
        <taxon>Arthropoda</taxon>
        <taxon>Hexapoda</taxon>
        <taxon>Insecta</taxon>
        <taxon>Pterygota</taxon>
        <taxon>Neoptera</taxon>
        <taxon>Paraneoptera</taxon>
        <taxon>Thysanoptera</taxon>
        <taxon>Terebrantia</taxon>
        <taxon>Thripoidea</taxon>
        <taxon>Thripidae</taxon>
        <taxon>Frankliniella</taxon>
    </lineage>
</organism>
<dbReference type="GO" id="GO:0005576">
    <property type="term" value="C:extracellular region"/>
    <property type="evidence" value="ECO:0007669"/>
    <property type="project" value="UniProtKB-SubCell"/>
</dbReference>
<gene>
    <name evidence="24" type="primary">LOC113218232</name>
</gene>
<dbReference type="FunFam" id="3.90.1480.20:FF:000012">
    <property type="entry name" value="ST6 beta-galactoside alpha-2,6-sialyltransferase 1"/>
    <property type="match status" value="1"/>
</dbReference>
<keyword evidence="13" id="KW-1015">Disulfide bond</keyword>
<protein>
    <recommendedName>
        <fullName evidence="17">Beta-galactoside alpha-2,6-sialyltransferase 1</fullName>
        <ecNumber evidence="16">2.4.3.1</ecNumber>
    </recommendedName>
    <alternativeName>
        <fullName evidence="20">CMP-N-acetylneuraminate-beta-galactosamide-alpha-2,6-sialyltransferase 1</fullName>
    </alternativeName>
    <alternativeName>
        <fullName evidence="19">ST6Gal I</fullName>
    </alternativeName>
    <alternativeName>
        <fullName evidence="18">Sialyltransferase 1</fullName>
    </alternativeName>
</protein>
<keyword evidence="9" id="KW-0735">Signal-anchor</keyword>
<keyword evidence="10 22" id="KW-1133">Transmembrane helix</keyword>
<sequence>MRAIAWSVWVFINFVFLGMCGFFYVLCSQYWGYVEKRHAYMDTYYNKRTNIGQHHIQYYAETDNHSDHLRQVIDNKANDVYPERKVRASPLARDRHESQRSSEKKGATPVEPTSKTDKVNQALNEKISKHKSQLMIQLRRVLHDESSVFKARGEGSNPYNVEYVGPRGPYDKKSARELVCSLKKKGLIKMIQKEDEPFKSMGLGVQFPIEPVFEDDKIFESCAVVSSAGSLRGSELGETIDKHDVVLRFNHAPTHEYEVDVGRKTSVRIVNSQVISKPEFNFLESPLYSNIKIVAWDPSKYNHSMEQWYQNPDHDIFTSYFKHRSLKPETNSYILNPTSLWDLWDYIQAHMPLRIRRNPPSSGFLGLALLLPHCAHVDMFEFIPSFRMTKRCHYYDNLDDISCTFGVWHPLSAEKLLLLSMNIANETEVFRDGYIRIPGYQTLGCGD</sequence>
<dbReference type="RefSeq" id="XP_026294279.1">
    <property type="nucleotide sequence ID" value="XM_026438494.2"/>
</dbReference>
<dbReference type="CDD" id="cd23968">
    <property type="entry name" value="GT29_ST6GAL1_2"/>
    <property type="match status" value="1"/>
</dbReference>
<evidence type="ECO:0000256" key="8">
    <source>
        <dbReference type="ARBA" id="ARBA00022692"/>
    </source>
</evidence>
<comment type="similarity">
    <text evidence="4">Belongs to the glycosyltransferase 29 family.</text>
</comment>
<keyword evidence="11" id="KW-0333">Golgi apparatus</keyword>
<evidence type="ECO:0000256" key="12">
    <source>
        <dbReference type="ARBA" id="ARBA00023136"/>
    </source>
</evidence>
<dbReference type="GeneID" id="113218232"/>
<keyword evidence="7" id="KW-0808">Transferase</keyword>
<evidence type="ECO:0000256" key="2">
    <source>
        <dbReference type="ARBA" id="ARBA00004613"/>
    </source>
</evidence>
<evidence type="ECO:0000256" key="15">
    <source>
        <dbReference type="ARBA" id="ARBA00034249"/>
    </source>
</evidence>
<evidence type="ECO:0000256" key="19">
    <source>
        <dbReference type="ARBA" id="ARBA00076676"/>
    </source>
</evidence>
<feature type="compositionally biased region" description="Basic and acidic residues" evidence="21">
    <location>
        <begin position="84"/>
        <end position="106"/>
    </location>
</feature>
<evidence type="ECO:0000256" key="3">
    <source>
        <dbReference type="ARBA" id="ARBA00004922"/>
    </source>
</evidence>
<evidence type="ECO:0000256" key="22">
    <source>
        <dbReference type="SAM" id="Phobius"/>
    </source>
</evidence>